<dbReference type="NCBIfam" id="TIGR00544">
    <property type="entry name" value="lgt"/>
    <property type="match status" value="1"/>
</dbReference>
<feature type="compositionally biased region" description="Basic and acidic residues" evidence="8">
    <location>
        <begin position="539"/>
        <end position="549"/>
    </location>
</feature>
<dbReference type="PANTHER" id="PTHR30589:SF0">
    <property type="entry name" value="PHOSPHATIDYLGLYCEROL--PROLIPOPROTEIN DIACYLGLYCERYL TRANSFERASE"/>
    <property type="match status" value="1"/>
</dbReference>
<feature type="transmembrane region" description="Helical" evidence="7">
    <location>
        <begin position="96"/>
        <end position="118"/>
    </location>
</feature>
<feature type="transmembrane region" description="Helical" evidence="7">
    <location>
        <begin position="55"/>
        <end position="76"/>
    </location>
</feature>
<comment type="function">
    <text evidence="7">Catalyzes the transfer of the diacylglyceryl group from phosphatidylglycerol to the sulfhydryl group of the N-terminal cysteine of a prolipoprotein, the first step in the formation of mature lipoproteins.</text>
</comment>
<keyword evidence="2 7" id="KW-1003">Cell membrane</keyword>
<dbReference type="RefSeq" id="WP_344784441.1">
    <property type="nucleotide sequence ID" value="NZ_BAAAZW010000007.1"/>
</dbReference>
<feature type="transmembrane region" description="Helical" evidence="7">
    <location>
        <begin position="198"/>
        <end position="215"/>
    </location>
</feature>
<name>A0ABP7PEK6_9ACTN</name>
<proteinExistence type="inferred from homology"/>
<feature type="transmembrane region" description="Helical" evidence="7">
    <location>
        <begin position="257"/>
        <end position="276"/>
    </location>
</feature>
<gene>
    <name evidence="7" type="primary">lgt</name>
    <name evidence="9" type="ORF">GCM10022231_26190</name>
</gene>
<evidence type="ECO:0000256" key="6">
    <source>
        <dbReference type="ARBA" id="ARBA00023136"/>
    </source>
</evidence>
<dbReference type="HAMAP" id="MF_01147">
    <property type="entry name" value="Lgt"/>
    <property type="match status" value="1"/>
</dbReference>
<feature type="transmembrane region" description="Helical" evidence="7">
    <location>
        <begin position="130"/>
        <end position="148"/>
    </location>
</feature>
<keyword evidence="6 7" id="KW-0472">Membrane</keyword>
<evidence type="ECO:0000256" key="2">
    <source>
        <dbReference type="ARBA" id="ARBA00022475"/>
    </source>
</evidence>
<reference evidence="10" key="1">
    <citation type="journal article" date="2019" name="Int. J. Syst. Evol. Microbiol.">
        <title>The Global Catalogue of Microorganisms (GCM) 10K type strain sequencing project: providing services to taxonomists for standard genome sequencing and annotation.</title>
        <authorList>
            <consortium name="The Broad Institute Genomics Platform"/>
            <consortium name="The Broad Institute Genome Sequencing Center for Infectious Disease"/>
            <person name="Wu L."/>
            <person name="Ma J."/>
        </authorList>
    </citation>
    <scope>NUCLEOTIDE SEQUENCE [LARGE SCALE GENOMIC DNA]</scope>
    <source>
        <strain evidence="10">JCM 16923</strain>
    </source>
</reference>
<evidence type="ECO:0000256" key="3">
    <source>
        <dbReference type="ARBA" id="ARBA00022679"/>
    </source>
</evidence>
<feature type="region of interest" description="Disordered" evidence="8">
    <location>
        <begin position="299"/>
        <end position="427"/>
    </location>
</feature>
<feature type="compositionally biased region" description="Acidic residues" evidence="8">
    <location>
        <begin position="481"/>
        <end position="538"/>
    </location>
</feature>
<keyword evidence="3 7" id="KW-0808">Transferase</keyword>
<dbReference type="PROSITE" id="PS01311">
    <property type="entry name" value="LGT"/>
    <property type="match status" value="1"/>
</dbReference>
<comment type="pathway">
    <text evidence="7">Protein modification; lipoprotein biosynthesis (diacylglyceryl transfer).</text>
</comment>
<evidence type="ECO:0000256" key="1">
    <source>
        <dbReference type="ARBA" id="ARBA00007150"/>
    </source>
</evidence>
<feature type="compositionally biased region" description="Acidic residues" evidence="8">
    <location>
        <begin position="308"/>
        <end position="348"/>
    </location>
</feature>
<keyword evidence="4 7" id="KW-0812">Transmembrane</keyword>
<feature type="transmembrane region" description="Helical" evidence="7">
    <location>
        <begin position="25"/>
        <end position="43"/>
    </location>
</feature>
<feature type="compositionally biased region" description="Acidic residues" evidence="8">
    <location>
        <begin position="377"/>
        <end position="402"/>
    </location>
</feature>
<comment type="subcellular location">
    <subcellularLocation>
        <location evidence="7">Cell membrane</location>
        <topology evidence="7">Multi-pass membrane protein</topology>
    </subcellularLocation>
</comment>
<feature type="compositionally biased region" description="Acidic residues" evidence="8">
    <location>
        <begin position="449"/>
        <end position="474"/>
    </location>
</feature>
<dbReference type="PANTHER" id="PTHR30589">
    <property type="entry name" value="PROLIPOPROTEIN DIACYLGLYCERYL TRANSFERASE"/>
    <property type="match status" value="1"/>
</dbReference>
<evidence type="ECO:0000313" key="10">
    <source>
        <dbReference type="Proteomes" id="UP001418444"/>
    </source>
</evidence>
<organism evidence="9 10">
    <name type="scientific">Gordonia caeni</name>
    <dbReference type="NCBI Taxonomy" id="1007097"/>
    <lineage>
        <taxon>Bacteria</taxon>
        <taxon>Bacillati</taxon>
        <taxon>Actinomycetota</taxon>
        <taxon>Actinomycetes</taxon>
        <taxon>Mycobacteriales</taxon>
        <taxon>Gordoniaceae</taxon>
        <taxon>Gordonia</taxon>
    </lineage>
</organism>
<sequence>MSHTSILAYLPSPPQGVWYLGPVPLRAYALCIIVGIVVAVWWGDRRWRARGGQPGDVLDVALWAVPFGLIGGRLYHVGTDWYRYFGENGKGLSGALAVWDGGLGIWGAVALGAVGAWIGCRWKGIKLPPFGDALAPAILLAQAIGRLGNYFNQELYGGTTDLPWGMELFVRRNGAETGIALPDGVSTGVVHSVVHPTFLYELLWNVLVVILLVLIDRRFRIGHGRLFALYVAGYCIGRFGIELLRTDAATEVLGVRINVFTAAIVFLCAALYFVFAPRGRELGLSMYWPRRAEELAEAGELGYVPPTLDDDRDDDDDRDHDDVEYDRDDAGDQADTDDTDADEADPDGADMGGAGSAADAATTEADGDAQWARDAGENGDTEHDDADADEVDGDQAEQDDAGGETPADTGAIYTVTADPGAGGGGIEVREVISSGADSSMVIIGRADEPADDEPADDEESGDEESGDESADEADAGAVDQGVDEVVDDSDEESTDDAADDTADDAAAGDEVLVDDEMFADDEIPVVDEVPDADSEVSGEVDRDGSGGKD</sequence>
<dbReference type="EC" id="2.5.1.145" evidence="7"/>
<accession>A0ABP7PEK6</accession>
<keyword evidence="10" id="KW-1185">Reference proteome</keyword>
<evidence type="ECO:0000256" key="4">
    <source>
        <dbReference type="ARBA" id="ARBA00022692"/>
    </source>
</evidence>
<evidence type="ECO:0000256" key="5">
    <source>
        <dbReference type="ARBA" id="ARBA00022989"/>
    </source>
</evidence>
<dbReference type="EMBL" id="BAAAZW010000007">
    <property type="protein sequence ID" value="GAA3964370.1"/>
    <property type="molecule type" value="Genomic_DNA"/>
</dbReference>
<dbReference type="InterPro" id="IPR001640">
    <property type="entry name" value="Lgt"/>
</dbReference>
<comment type="caution">
    <text evidence="9">The sequence shown here is derived from an EMBL/GenBank/DDBJ whole genome shotgun (WGS) entry which is preliminary data.</text>
</comment>
<dbReference type="Proteomes" id="UP001418444">
    <property type="component" value="Unassembled WGS sequence"/>
</dbReference>
<evidence type="ECO:0000313" key="9">
    <source>
        <dbReference type="EMBL" id="GAA3964370.1"/>
    </source>
</evidence>
<feature type="binding site" evidence="7">
    <location>
        <position position="146"/>
    </location>
    <ligand>
        <name>a 1,2-diacyl-sn-glycero-3-phospho-(1'-sn-glycerol)</name>
        <dbReference type="ChEBI" id="CHEBI:64716"/>
    </ligand>
</feature>
<dbReference type="Pfam" id="PF01790">
    <property type="entry name" value="LGT"/>
    <property type="match status" value="1"/>
</dbReference>
<comment type="similarity">
    <text evidence="1 7">Belongs to the Lgt family.</text>
</comment>
<keyword evidence="5 7" id="KW-1133">Transmembrane helix</keyword>
<evidence type="ECO:0000256" key="8">
    <source>
        <dbReference type="SAM" id="MobiDB-lite"/>
    </source>
</evidence>
<evidence type="ECO:0000256" key="7">
    <source>
        <dbReference type="HAMAP-Rule" id="MF_01147"/>
    </source>
</evidence>
<protein>
    <recommendedName>
        <fullName evidence="7">Phosphatidylglycerol--prolipoprotein diacylglyceryl transferase</fullName>
        <ecNumber evidence="7">2.5.1.145</ecNumber>
    </recommendedName>
</protein>
<comment type="catalytic activity">
    <reaction evidence="7">
        <text>L-cysteinyl-[prolipoprotein] + a 1,2-diacyl-sn-glycero-3-phospho-(1'-sn-glycerol) = an S-1,2-diacyl-sn-glyceryl-L-cysteinyl-[prolipoprotein] + sn-glycerol 1-phosphate + H(+)</text>
        <dbReference type="Rhea" id="RHEA:56712"/>
        <dbReference type="Rhea" id="RHEA-COMP:14679"/>
        <dbReference type="Rhea" id="RHEA-COMP:14680"/>
        <dbReference type="ChEBI" id="CHEBI:15378"/>
        <dbReference type="ChEBI" id="CHEBI:29950"/>
        <dbReference type="ChEBI" id="CHEBI:57685"/>
        <dbReference type="ChEBI" id="CHEBI:64716"/>
        <dbReference type="ChEBI" id="CHEBI:140658"/>
        <dbReference type="EC" id="2.5.1.145"/>
    </reaction>
</comment>
<feature type="region of interest" description="Disordered" evidence="8">
    <location>
        <begin position="439"/>
        <end position="549"/>
    </location>
</feature>